<accession>A0A9N8ZNK4</accession>
<sequence>MADAICIVMLRMTIHAHHPNPYIPFNSGNSVSIGEKVVRSKSTSVFGHEAGLRNEMMLQSVIKNANREAISNQMCINEGPANYDHRVEERAVATNNV</sequence>
<reference evidence="1" key="1">
    <citation type="submission" date="2021-06" db="EMBL/GenBank/DDBJ databases">
        <authorList>
            <person name="Kallberg Y."/>
            <person name="Tangrot J."/>
            <person name="Rosling A."/>
        </authorList>
    </citation>
    <scope>NUCLEOTIDE SEQUENCE</scope>
    <source>
        <strain evidence="1">CL551</strain>
    </source>
</reference>
<evidence type="ECO:0000313" key="1">
    <source>
        <dbReference type="EMBL" id="CAG8501524.1"/>
    </source>
</evidence>
<name>A0A9N8ZNK4_9GLOM</name>
<gene>
    <name evidence="1" type="ORF">AMORRO_LOCUS3275</name>
</gene>
<proteinExistence type="predicted"/>
<dbReference type="Proteomes" id="UP000789342">
    <property type="component" value="Unassembled WGS sequence"/>
</dbReference>
<keyword evidence="2" id="KW-1185">Reference proteome</keyword>
<organism evidence="1 2">
    <name type="scientific">Acaulospora morrowiae</name>
    <dbReference type="NCBI Taxonomy" id="94023"/>
    <lineage>
        <taxon>Eukaryota</taxon>
        <taxon>Fungi</taxon>
        <taxon>Fungi incertae sedis</taxon>
        <taxon>Mucoromycota</taxon>
        <taxon>Glomeromycotina</taxon>
        <taxon>Glomeromycetes</taxon>
        <taxon>Diversisporales</taxon>
        <taxon>Acaulosporaceae</taxon>
        <taxon>Acaulospora</taxon>
    </lineage>
</organism>
<dbReference type="EMBL" id="CAJVPV010001567">
    <property type="protein sequence ID" value="CAG8501524.1"/>
    <property type="molecule type" value="Genomic_DNA"/>
</dbReference>
<protein>
    <submittedName>
        <fullName evidence="1">18866_t:CDS:1</fullName>
    </submittedName>
</protein>
<feature type="non-terminal residue" evidence="1">
    <location>
        <position position="97"/>
    </location>
</feature>
<dbReference type="AlphaFoldDB" id="A0A9N8ZNK4"/>
<evidence type="ECO:0000313" key="2">
    <source>
        <dbReference type="Proteomes" id="UP000789342"/>
    </source>
</evidence>
<comment type="caution">
    <text evidence="1">The sequence shown here is derived from an EMBL/GenBank/DDBJ whole genome shotgun (WGS) entry which is preliminary data.</text>
</comment>